<accession>A0A381VNW5</accession>
<evidence type="ECO:0000259" key="5">
    <source>
        <dbReference type="PROSITE" id="PS00624"/>
    </source>
</evidence>
<dbReference type="InterPro" id="IPR007867">
    <property type="entry name" value="GMC_OxRtase_C"/>
</dbReference>
<dbReference type="EMBL" id="UINC01009213">
    <property type="protein sequence ID" value="SVA41337.1"/>
    <property type="molecule type" value="Genomic_DNA"/>
</dbReference>
<dbReference type="InterPro" id="IPR036188">
    <property type="entry name" value="FAD/NAD-bd_sf"/>
</dbReference>
<dbReference type="PROSITE" id="PS00624">
    <property type="entry name" value="GMC_OXRED_2"/>
    <property type="match status" value="1"/>
</dbReference>
<protein>
    <recommendedName>
        <fullName evidence="5">Glucose-methanol-choline oxidoreductase N-terminal domain-containing protein</fullName>
    </recommendedName>
</protein>
<name>A0A381VNW5_9ZZZZ</name>
<evidence type="ECO:0000256" key="1">
    <source>
        <dbReference type="ARBA" id="ARBA00001974"/>
    </source>
</evidence>
<organism evidence="6">
    <name type="scientific">marine metagenome</name>
    <dbReference type="NCBI Taxonomy" id="408172"/>
    <lineage>
        <taxon>unclassified sequences</taxon>
        <taxon>metagenomes</taxon>
        <taxon>ecological metagenomes</taxon>
    </lineage>
</organism>
<dbReference type="Gene3D" id="3.30.560.10">
    <property type="entry name" value="Glucose Oxidase, domain 3"/>
    <property type="match status" value="1"/>
</dbReference>
<evidence type="ECO:0000256" key="3">
    <source>
        <dbReference type="ARBA" id="ARBA00022630"/>
    </source>
</evidence>
<dbReference type="Pfam" id="PF00732">
    <property type="entry name" value="GMC_oxred_N"/>
    <property type="match status" value="1"/>
</dbReference>
<dbReference type="Gene3D" id="3.50.50.60">
    <property type="entry name" value="FAD/NAD(P)-binding domain"/>
    <property type="match status" value="1"/>
</dbReference>
<dbReference type="GO" id="GO:0016614">
    <property type="term" value="F:oxidoreductase activity, acting on CH-OH group of donors"/>
    <property type="evidence" value="ECO:0007669"/>
    <property type="project" value="InterPro"/>
</dbReference>
<comment type="similarity">
    <text evidence="2">Belongs to the GMC oxidoreductase family.</text>
</comment>
<dbReference type="PANTHER" id="PTHR11552:SF147">
    <property type="entry name" value="CHOLINE DEHYDROGENASE, MITOCHONDRIAL"/>
    <property type="match status" value="1"/>
</dbReference>
<sequence length="539" mass="60090">MSEFDIIIVGAGSAGSIAANRLSQDQNLKILILEAGPNNFHPMIKIPLGYGMTFYNKSINWNFYTSPQLHLDNRRLYCPRGKVVGGSSSINAMIYARGFPSDFRNWTYDNSSFWSWENIRKTFENMEKNIILTDKENATSKIVVNNVSSQHHSILNNYFLGAKELDIPSVDSFNADNAEGVGHYDITTRNGYRWSAADGFLKGTLTKNVKLTTQANVNQITVSDKKVTGVKYSKKGRNFEVKAKIGVVMAAGSIKTPHILMLSGIGPSDHLKDFGIETKIDNPNVGSNLQDHIGIDYLYRSKVPTLNKSLGTVSGRIKSILEYLIFRSGPLSLSINQGGGFIRWKNREDYPNLQVYFNPLTYSVSHANKRPLLKTDKFDGFIIGFQPCRPNSRGNIRLLSKEINDDPLIDPGYLSNEKDLYDLECAYDFVRKISQTHSLDNIIDHPIGIDLVKSSAKEMISHFRQNATSVFHPCGTCKMGPDKDTGVVSDRLKVHGLQNLWIVDASVFPNITSGNINAPVMMTAYIGGNLISEDIKKLT</sequence>
<proteinExistence type="inferred from homology"/>
<dbReference type="SUPFAM" id="SSF54373">
    <property type="entry name" value="FAD-linked reductases, C-terminal domain"/>
    <property type="match status" value="1"/>
</dbReference>
<reference evidence="6" key="1">
    <citation type="submission" date="2018-05" db="EMBL/GenBank/DDBJ databases">
        <authorList>
            <person name="Lanie J.A."/>
            <person name="Ng W.-L."/>
            <person name="Kazmierczak K.M."/>
            <person name="Andrzejewski T.M."/>
            <person name="Davidsen T.M."/>
            <person name="Wayne K.J."/>
            <person name="Tettelin H."/>
            <person name="Glass J.I."/>
            <person name="Rusch D."/>
            <person name="Podicherti R."/>
            <person name="Tsui H.-C.T."/>
            <person name="Winkler M.E."/>
        </authorList>
    </citation>
    <scope>NUCLEOTIDE SEQUENCE</scope>
</reference>
<feature type="domain" description="Glucose-methanol-choline oxidoreductase N-terminal" evidence="5">
    <location>
        <begin position="252"/>
        <end position="266"/>
    </location>
</feature>
<dbReference type="SUPFAM" id="SSF51905">
    <property type="entry name" value="FAD/NAD(P)-binding domain"/>
    <property type="match status" value="1"/>
</dbReference>
<gene>
    <name evidence="6" type="ORF">METZ01_LOCUS94191</name>
</gene>
<dbReference type="PIRSF" id="PIRSF000137">
    <property type="entry name" value="Alcohol_oxidase"/>
    <property type="match status" value="1"/>
</dbReference>
<evidence type="ECO:0000256" key="2">
    <source>
        <dbReference type="ARBA" id="ARBA00010790"/>
    </source>
</evidence>
<keyword evidence="3" id="KW-0285">Flavoprotein</keyword>
<dbReference type="GO" id="GO:0050660">
    <property type="term" value="F:flavin adenine dinucleotide binding"/>
    <property type="evidence" value="ECO:0007669"/>
    <property type="project" value="InterPro"/>
</dbReference>
<dbReference type="InterPro" id="IPR012132">
    <property type="entry name" value="GMC_OxRdtase"/>
</dbReference>
<comment type="cofactor">
    <cofactor evidence="1">
        <name>FAD</name>
        <dbReference type="ChEBI" id="CHEBI:57692"/>
    </cofactor>
</comment>
<dbReference type="Pfam" id="PF05199">
    <property type="entry name" value="GMC_oxred_C"/>
    <property type="match status" value="1"/>
</dbReference>
<evidence type="ECO:0000313" key="6">
    <source>
        <dbReference type="EMBL" id="SVA41337.1"/>
    </source>
</evidence>
<evidence type="ECO:0000256" key="4">
    <source>
        <dbReference type="ARBA" id="ARBA00022827"/>
    </source>
</evidence>
<keyword evidence="4" id="KW-0274">FAD</keyword>
<dbReference type="AlphaFoldDB" id="A0A381VNW5"/>
<dbReference type="PANTHER" id="PTHR11552">
    <property type="entry name" value="GLUCOSE-METHANOL-CHOLINE GMC OXIDOREDUCTASE"/>
    <property type="match status" value="1"/>
</dbReference>
<dbReference type="InterPro" id="IPR000172">
    <property type="entry name" value="GMC_OxRdtase_N"/>
</dbReference>